<sequence>MQMHINQSNCKIEQFLGPNQNQYSDHVIVVNKPIYVNFM</sequence>
<organism evidence="1 2">
    <name type="scientific">Gigaspora margarita</name>
    <dbReference type="NCBI Taxonomy" id="4874"/>
    <lineage>
        <taxon>Eukaryota</taxon>
        <taxon>Fungi</taxon>
        <taxon>Fungi incertae sedis</taxon>
        <taxon>Mucoromycota</taxon>
        <taxon>Glomeromycotina</taxon>
        <taxon>Glomeromycetes</taxon>
        <taxon>Diversisporales</taxon>
        <taxon>Gigasporaceae</taxon>
        <taxon>Gigaspora</taxon>
    </lineage>
</organism>
<evidence type="ECO:0000313" key="2">
    <source>
        <dbReference type="Proteomes" id="UP000789901"/>
    </source>
</evidence>
<accession>A0ABM8W4I0</accession>
<name>A0ABM8W4I0_GIGMA</name>
<dbReference type="Proteomes" id="UP000789901">
    <property type="component" value="Unassembled WGS sequence"/>
</dbReference>
<evidence type="ECO:0000313" key="1">
    <source>
        <dbReference type="EMBL" id="CAG8522851.1"/>
    </source>
</evidence>
<gene>
    <name evidence="1" type="ORF">GMARGA_LOCUS3244</name>
</gene>
<comment type="caution">
    <text evidence="1">The sequence shown here is derived from an EMBL/GenBank/DDBJ whole genome shotgun (WGS) entry which is preliminary data.</text>
</comment>
<reference evidence="1 2" key="1">
    <citation type="submission" date="2021-06" db="EMBL/GenBank/DDBJ databases">
        <authorList>
            <person name="Kallberg Y."/>
            <person name="Tangrot J."/>
            <person name="Rosling A."/>
        </authorList>
    </citation>
    <scope>NUCLEOTIDE SEQUENCE [LARGE SCALE GENOMIC DNA]</scope>
    <source>
        <strain evidence="1 2">120-4 pot B 10/14</strain>
    </source>
</reference>
<keyword evidence="2" id="KW-1185">Reference proteome</keyword>
<dbReference type="EMBL" id="CAJVQB010001147">
    <property type="protein sequence ID" value="CAG8522851.1"/>
    <property type="molecule type" value="Genomic_DNA"/>
</dbReference>
<protein>
    <submittedName>
        <fullName evidence="1">43508_t:CDS:1</fullName>
    </submittedName>
</protein>
<proteinExistence type="predicted"/>